<reference evidence="2 3" key="1">
    <citation type="submission" date="2019-05" db="EMBL/GenBank/DDBJ databases">
        <title>Another draft genome of Portunus trituberculatus and its Hox gene families provides insights of decapod evolution.</title>
        <authorList>
            <person name="Jeong J.-H."/>
            <person name="Song I."/>
            <person name="Kim S."/>
            <person name="Choi T."/>
            <person name="Kim D."/>
            <person name="Ryu S."/>
            <person name="Kim W."/>
        </authorList>
    </citation>
    <scope>NUCLEOTIDE SEQUENCE [LARGE SCALE GENOMIC DNA]</scope>
    <source>
        <tissue evidence="2">Muscle</tissue>
    </source>
</reference>
<dbReference type="EMBL" id="VSRR010005519">
    <property type="protein sequence ID" value="MPC42651.1"/>
    <property type="molecule type" value="Genomic_DNA"/>
</dbReference>
<evidence type="ECO:0000313" key="2">
    <source>
        <dbReference type="EMBL" id="MPC42651.1"/>
    </source>
</evidence>
<proteinExistence type="predicted"/>
<name>A0A5B7F6D1_PORTR</name>
<sequence>MGTVGALGVAETGPSQMARTEFAESGNSVVTQGKPGKMGRQDQHSTSPSAKPDTPLRPLQGLAGDTYRQVFTDSRDY</sequence>
<comment type="caution">
    <text evidence="2">The sequence shown here is derived from an EMBL/GenBank/DDBJ whole genome shotgun (WGS) entry which is preliminary data.</text>
</comment>
<evidence type="ECO:0000313" key="3">
    <source>
        <dbReference type="Proteomes" id="UP000324222"/>
    </source>
</evidence>
<dbReference type="Proteomes" id="UP000324222">
    <property type="component" value="Unassembled WGS sequence"/>
</dbReference>
<keyword evidence="3" id="KW-1185">Reference proteome</keyword>
<feature type="region of interest" description="Disordered" evidence="1">
    <location>
        <begin position="1"/>
        <end position="77"/>
    </location>
</feature>
<accession>A0A5B7F6D1</accession>
<organism evidence="2 3">
    <name type="scientific">Portunus trituberculatus</name>
    <name type="common">Swimming crab</name>
    <name type="synonym">Neptunus trituberculatus</name>
    <dbReference type="NCBI Taxonomy" id="210409"/>
    <lineage>
        <taxon>Eukaryota</taxon>
        <taxon>Metazoa</taxon>
        <taxon>Ecdysozoa</taxon>
        <taxon>Arthropoda</taxon>
        <taxon>Crustacea</taxon>
        <taxon>Multicrustacea</taxon>
        <taxon>Malacostraca</taxon>
        <taxon>Eumalacostraca</taxon>
        <taxon>Eucarida</taxon>
        <taxon>Decapoda</taxon>
        <taxon>Pleocyemata</taxon>
        <taxon>Brachyura</taxon>
        <taxon>Eubrachyura</taxon>
        <taxon>Portunoidea</taxon>
        <taxon>Portunidae</taxon>
        <taxon>Portuninae</taxon>
        <taxon>Portunus</taxon>
    </lineage>
</organism>
<protein>
    <submittedName>
        <fullName evidence="2">Uncharacterized protein</fullName>
    </submittedName>
</protein>
<dbReference type="AlphaFoldDB" id="A0A5B7F6D1"/>
<evidence type="ECO:0000256" key="1">
    <source>
        <dbReference type="SAM" id="MobiDB-lite"/>
    </source>
</evidence>
<gene>
    <name evidence="2" type="ORF">E2C01_036279</name>
</gene>